<keyword evidence="1" id="KW-0812">Transmembrane</keyword>
<name>A0ABY7YUL8_9HYPH</name>
<sequence>MMTQSRIASIALSNRPSMTSMIQGYDGQIHYGYLLMGLVPALALLSAATAMLLVIG</sequence>
<keyword evidence="3" id="KW-1185">Reference proteome</keyword>
<organism evidence="2 3">
    <name type="scientific">Devosia rhodophyticola</name>
    <dbReference type="NCBI Taxonomy" id="3026423"/>
    <lineage>
        <taxon>Bacteria</taxon>
        <taxon>Pseudomonadati</taxon>
        <taxon>Pseudomonadota</taxon>
        <taxon>Alphaproteobacteria</taxon>
        <taxon>Hyphomicrobiales</taxon>
        <taxon>Devosiaceae</taxon>
        <taxon>Devosia</taxon>
    </lineage>
</organism>
<proteinExistence type="predicted"/>
<keyword evidence="1" id="KW-1133">Transmembrane helix</keyword>
<evidence type="ECO:0000313" key="2">
    <source>
        <dbReference type="EMBL" id="WDR05006.1"/>
    </source>
</evidence>
<evidence type="ECO:0000256" key="1">
    <source>
        <dbReference type="SAM" id="Phobius"/>
    </source>
</evidence>
<gene>
    <name evidence="2" type="ORF">PSQ90_11965</name>
</gene>
<protein>
    <submittedName>
        <fullName evidence="2">Uncharacterized protein</fullName>
    </submittedName>
</protein>
<dbReference type="EMBL" id="CP118247">
    <property type="protein sequence ID" value="WDR05006.1"/>
    <property type="molecule type" value="Genomic_DNA"/>
</dbReference>
<evidence type="ECO:0000313" key="3">
    <source>
        <dbReference type="Proteomes" id="UP001222118"/>
    </source>
</evidence>
<feature type="transmembrane region" description="Helical" evidence="1">
    <location>
        <begin position="31"/>
        <end position="55"/>
    </location>
</feature>
<accession>A0ABY7YUL8</accession>
<reference evidence="2 3" key="1">
    <citation type="submission" date="2023-02" db="EMBL/GenBank/DDBJ databases">
        <title>Devosia chondri sp. nov., isolated from the phycosphere of marine algae.</title>
        <authorList>
            <person name="Kim J.M."/>
            <person name="Lee J.K."/>
            <person name="Choi B.J."/>
            <person name="Bayburt H."/>
            <person name="Jeon C.O."/>
        </authorList>
    </citation>
    <scope>NUCLEOTIDE SEQUENCE [LARGE SCALE GENOMIC DNA]</scope>
    <source>
        <strain evidence="2 3">G2-5</strain>
    </source>
</reference>
<keyword evidence="1" id="KW-0472">Membrane</keyword>
<dbReference type="RefSeq" id="WP_282210525.1">
    <property type="nucleotide sequence ID" value="NZ_CP118247.1"/>
</dbReference>
<dbReference type="Proteomes" id="UP001222118">
    <property type="component" value="Chromosome"/>
</dbReference>